<dbReference type="GO" id="GO:0015171">
    <property type="term" value="F:amino acid transmembrane transporter activity"/>
    <property type="evidence" value="ECO:0007669"/>
    <property type="project" value="TreeGrafter"/>
</dbReference>
<evidence type="ECO:0000313" key="7">
    <source>
        <dbReference type="EMBL" id="QDZ06717.1"/>
    </source>
</evidence>
<dbReference type="KEGG" id="spai:FPZ24_03840"/>
<evidence type="ECO:0000313" key="8">
    <source>
        <dbReference type="Proteomes" id="UP000315673"/>
    </source>
</evidence>
<feature type="transmembrane region" description="Helical" evidence="6">
    <location>
        <begin position="138"/>
        <end position="159"/>
    </location>
</feature>
<dbReference type="OrthoDB" id="9804822at2"/>
<dbReference type="RefSeq" id="WP_146569801.1">
    <property type="nucleotide sequence ID" value="NZ_CP042306.1"/>
</dbReference>
<keyword evidence="3 6" id="KW-0812">Transmembrane</keyword>
<reference evidence="7 8" key="1">
    <citation type="submission" date="2019-07" db="EMBL/GenBank/DDBJ databases">
        <title>Full genome sequence of Sphingomonas sp. 4R-6-7(HKS19).</title>
        <authorList>
            <person name="Im W.-T."/>
        </authorList>
    </citation>
    <scope>NUCLEOTIDE SEQUENCE [LARGE SCALE GENOMIC DNA]</scope>
    <source>
        <strain evidence="7 8">HKS19</strain>
    </source>
</reference>
<keyword evidence="8" id="KW-1185">Reference proteome</keyword>
<feature type="transmembrane region" description="Helical" evidence="6">
    <location>
        <begin position="97"/>
        <end position="118"/>
    </location>
</feature>
<comment type="subcellular location">
    <subcellularLocation>
        <location evidence="1">Cell membrane</location>
        <topology evidence="1">Multi-pass membrane protein</topology>
    </subcellularLocation>
</comment>
<keyword evidence="5 6" id="KW-0472">Membrane</keyword>
<dbReference type="GO" id="GO:0005886">
    <property type="term" value="C:plasma membrane"/>
    <property type="evidence" value="ECO:0007669"/>
    <property type="project" value="UniProtKB-SubCell"/>
</dbReference>
<dbReference type="InterPro" id="IPR001123">
    <property type="entry name" value="LeuE-type"/>
</dbReference>
<proteinExistence type="predicted"/>
<organism evidence="7 8">
    <name type="scientific">Sphingomonas panacisoli</name>
    <dbReference type="NCBI Taxonomy" id="1813879"/>
    <lineage>
        <taxon>Bacteria</taxon>
        <taxon>Pseudomonadati</taxon>
        <taxon>Pseudomonadota</taxon>
        <taxon>Alphaproteobacteria</taxon>
        <taxon>Sphingomonadales</taxon>
        <taxon>Sphingomonadaceae</taxon>
        <taxon>Sphingomonas</taxon>
    </lineage>
</organism>
<accession>A0A5B8LEW6</accession>
<feature type="transmembrane region" description="Helical" evidence="6">
    <location>
        <begin position="28"/>
        <end position="50"/>
    </location>
</feature>
<keyword evidence="4 6" id="KW-1133">Transmembrane helix</keyword>
<sequence length="191" mass="19671">MLNLIPGADMMFVITTAAGRNARAGVKAALGIGTGTLVHIVVSVVGLAALLAAEPLLYRALRIAGALYLIWIAYSLVRPKQRGGGPAEISGAGGRPFVTGILINVTNPKVALFFVAFLPQFTTRGLAHPAVEMLCLGLWFNLVGTGVNCLVALSAARVSKLLNGHAALGKAFKWTGALMLAGIGASLALNV</sequence>
<evidence type="ECO:0000256" key="6">
    <source>
        <dbReference type="SAM" id="Phobius"/>
    </source>
</evidence>
<evidence type="ECO:0000256" key="5">
    <source>
        <dbReference type="ARBA" id="ARBA00023136"/>
    </source>
</evidence>
<evidence type="ECO:0000256" key="1">
    <source>
        <dbReference type="ARBA" id="ARBA00004651"/>
    </source>
</evidence>
<evidence type="ECO:0000256" key="2">
    <source>
        <dbReference type="ARBA" id="ARBA00022475"/>
    </source>
</evidence>
<dbReference type="Pfam" id="PF01810">
    <property type="entry name" value="LysE"/>
    <property type="match status" value="1"/>
</dbReference>
<dbReference type="PANTHER" id="PTHR30086:SF20">
    <property type="entry name" value="ARGININE EXPORTER PROTEIN ARGO-RELATED"/>
    <property type="match status" value="1"/>
</dbReference>
<name>A0A5B8LEW6_9SPHN</name>
<evidence type="ECO:0000256" key="4">
    <source>
        <dbReference type="ARBA" id="ARBA00022989"/>
    </source>
</evidence>
<keyword evidence="2" id="KW-1003">Cell membrane</keyword>
<feature type="transmembrane region" description="Helical" evidence="6">
    <location>
        <begin position="56"/>
        <end position="77"/>
    </location>
</feature>
<dbReference type="EMBL" id="CP042306">
    <property type="protein sequence ID" value="QDZ06717.1"/>
    <property type="molecule type" value="Genomic_DNA"/>
</dbReference>
<dbReference type="Proteomes" id="UP000315673">
    <property type="component" value="Chromosome"/>
</dbReference>
<dbReference type="PANTHER" id="PTHR30086">
    <property type="entry name" value="ARGININE EXPORTER PROTEIN ARGO"/>
    <property type="match status" value="1"/>
</dbReference>
<dbReference type="AlphaFoldDB" id="A0A5B8LEW6"/>
<gene>
    <name evidence="7" type="ORF">FPZ24_03840</name>
</gene>
<protein>
    <submittedName>
        <fullName evidence="7">LysE family translocator</fullName>
    </submittedName>
</protein>
<evidence type="ECO:0000256" key="3">
    <source>
        <dbReference type="ARBA" id="ARBA00022692"/>
    </source>
</evidence>